<keyword evidence="3" id="KW-1185">Reference proteome</keyword>
<reference evidence="2 3" key="1">
    <citation type="submission" date="2015-09" db="EMBL/GenBank/DDBJ databases">
        <title>Genome sequence, genome mining and natural product profiling of a biocontrol bacterium Streptomyces malaysiensis F913.</title>
        <authorList>
            <person name="Xu Y."/>
            <person name="Wei J."/>
            <person name="Xie J."/>
            <person name="Li T."/>
            <person name="Zhou Z."/>
        </authorList>
    </citation>
    <scope>NUCLEOTIDE SEQUENCE [LARGE SCALE GENOMIC DNA]</scope>
    <source>
        <strain evidence="2 3">F913</strain>
    </source>
</reference>
<proteinExistence type="predicted"/>
<feature type="domain" description="UBP-type" evidence="1">
    <location>
        <begin position="10"/>
        <end position="96"/>
    </location>
</feature>
<dbReference type="GO" id="GO:0008270">
    <property type="term" value="F:zinc ion binding"/>
    <property type="evidence" value="ECO:0007669"/>
    <property type="project" value="InterPro"/>
</dbReference>
<dbReference type="Proteomes" id="UP000236520">
    <property type="component" value="Unassembled WGS sequence"/>
</dbReference>
<protein>
    <recommendedName>
        <fullName evidence="1">UBP-type domain-containing protein</fullName>
    </recommendedName>
</protein>
<evidence type="ECO:0000313" key="2">
    <source>
        <dbReference type="EMBL" id="PNG96091.1"/>
    </source>
</evidence>
<comment type="caution">
    <text evidence="2">The sequence shown here is derived from an EMBL/GenBank/DDBJ whole genome shotgun (WGS) entry which is preliminary data.</text>
</comment>
<dbReference type="InterPro" id="IPR013083">
    <property type="entry name" value="Znf_RING/FYVE/PHD"/>
</dbReference>
<dbReference type="Gene3D" id="3.30.40.10">
    <property type="entry name" value="Zinc/RING finger domain, C3HC4 (zinc finger)"/>
    <property type="match status" value="1"/>
</dbReference>
<sequence>MNAMATEPDPHLSMVRQVTPHTPEGCEQCLRLGSPWGHLRPCLTCGHVGCRDSSPLKHARAHAHVEQHPIAEPVEPVEPVEPGETWRWCYAREAMA</sequence>
<dbReference type="PROSITE" id="PS50271">
    <property type="entry name" value="ZF_UBP"/>
    <property type="match status" value="1"/>
</dbReference>
<dbReference type="SUPFAM" id="SSF57850">
    <property type="entry name" value="RING/U-box"/>
    <property type="match status" value="1"/>
</dbReference>
<organism evidence="2 3">
    <name type="scientific">Streptomyces malaysiensis</name>
    <dbReference type="NCBI Taxonomy" id="92644"/>
    <lineage>
        <taxon>Bacteria</taxon>
        <taxon>Bacillati</taxon>
        <taxon>Actinomycetota</taxon>
        <taxon>Actinomycetes</taxon>
        <taxon>Kitasatosporales</taxon>
        <taxon>Streptomycetaceae</taxon>
        <taxon>Streptomyces</taxon>
        <taxon>Streptomyces violaceusniger group</taxon>
    </lineage>
</organism>
<evidence type="ECO:0000259" key="1">
    <source>
        <dbReference type="PROSITE" id="PS50271"/>
    </source>
</evidence>
<accession>A0A2J7Z759</accession>
<evidence type="ECO:0000313" key="3">
    <source>
        <dbReference type="Proteomes" id="UP000236520"/>
    </source>
</evidence>
<name>A0A2J7Z759_STRMQ</name>
<dbReference type="EMBL" id="LJIW01000001">
    <property type="protein sequence ID" value="PNG96091.1"/>
    <property type="molecule type" value="Genomic_DNA"/>
</dbReference>
<dbReference type="Pfam" id="PF02148">
    <property type="entry name" value="zf-UBP"/>
    <property type="match status" value="1"/>
</dbReference>
<dbReference type="AlphaFoldDB" id="A0A2J7Z759"/>
<gene>
    <name evidence="2" type="ORF">SMF913_12116</name>
</gene>
<dbReference type="InterPro" id="IPR001607">
    <property type="entry name" value="Znf_UBP"/>
</dbReference>